<dbReference type="AlphaFoldDB" id="A0A9J6DSZ2"/>
<sequence length="261" mass="30587">MDVQIYRNGQVREVDEDVVGLVPSRTTCAERMIRARRRRRMLKRPLATFFTVPEINEAARDHRKNTCLLSAKHLYIILWKNVYVKRLCRHYMATLIEIALIVALLLGIQEDAITQEPLIRRGDTFYQPMHTNTYWNTQRDLAYIREVYYYAAKNQYVNRLTQDAFHRLGITAVTEVPTEQQLFRMHQQVICQNGTKPVQSVLLLYNVAANDAQPTSLHVSLIAGRLPFDVQASRVKRHRRLRHGRDARFINQPVTKSIDFR</sequence>
<keyword evidence="1" id="KW-0472">Membrane</keyword>
<keyword evidence="1" id="KW-1133">Transmembrane helix</keyword>
<proteinExistence type="predicted"/>
<reference evidence="2" key="2">
    <citation type="submission" date="2021-09" db="EMBL/GenBank/DDBJ databases">
        <authorList>
            <person name="Jia N."/>
            <person name="Wang J."/>
            <person name="Shi W."/>
            <person name="Du L."/>
            <person name="Sun Y."/>
            <person name="Zhan W."/>
            <person name="Jiang J."/>
            <person name="Wang Q."/>
            <person name="Zhang B."/>
            <person name="Ji P."/>
            <person name="Sakyi L.B."/>
            <person name="Cui X."/>
            <person name="Yuan T."/>
            <person name="Jiang B."/>
            <person name="Yang W."/>
            <person name="Lam T.T.-Y."/>
            <person name="Chang Q."/>
            <person name="Ding S."/>
            <person name="Wang X."/>
            <person name="Zhu J."/>
            <person name="Ruan X."/>
            <person name="Zhao L."/>
            <person name="Wei J."/>
            <person name="Que T."/>
            <person name="Du C."/>
            <person name="Cheng J."/>
            <person name="Dai P."/>
            <person name="Han X."/>
            <person name="Huang E."/>
            <person name="Gao Y."/>
            <person name="Liu J."/>
            <person name="Shao H."/>
            <person name="Ye R."/>
            <person name="Li L."/>
            <person name="Wei W."/>
            <person name="Wang X."/>
            <person name="Wang C."/>
            <person name="Huo Q."/>
            <person name="Li W."/>
            <person name="Guo W."/>
            <person name="Chen H."/>
            <person name="Chen S."/>
            <person name="Zhou L."/>
            <person name="Zhou L."/>
            <person name="Ni X."/>
            <person name="Tian J."/>
            <person name="Zhou Y."/>
            <person name="Sheng Y."/>
            <person name="Liu T."/>
            <person name="Pan Y."/>
            <person name="Xia L."/>
            <person name="Li J."/>
            <person name="Zhao F."/>
            <person name="Cao W."/>
        </authorList>
    </citation>
    <scope>NUCLEOTIDE SEQUENCE</scope>
    <source>
        <strain evidence="2">Rmic-2018</strain>
        <tissue evidence="2">Larvae</tissue>
    </source>
</reference>
<evidence type="ECO:0000313" key="3">
    <source>
        <dbReference type="Proteomes" id="UP000821866"/>
    </source>
</evidence>
<feature type="transmembrane region" description="Helical" evidence="1">
    <location>
        <begin position="90"/>
        <end position="108"/>
    </location>
</feature>
<accession>A0A9J6DSZ2</accession>
<reference evidence="2" key="1">
    <citation type="journal article" date="2020" name="Cell">
        <title>Large-Scale Comparative Analyses of Tick Genomes Elucidate Their Genetic Diversity and Vector Capacities.</title>
        <authorList>
            <consortium name="Tick Genome and Microbiome Consortium (TIGMIC)"/>
            <person name="Jia N."/>
            <person name="Wang J."/>
            <person name="Shi W."/>
            <person name="Du L."/>
            <person name="Sun Y."/>
            <person name="Zhan W."/>
            <person name="Jiang J.F."/>
            <person name="Wang Q."/>
            <person name="Zhang B."/>
            <person name="Ji P."/>
            <person name="Bell-Sakyi L."/>
            <person name="Cui X.M."/>
            <person name="Yuan T.T."/>
            <person name="Jiang B.G."/>
            <person name="Yang W.F."/>
            <person name="Lam T.T."/>
            <person name="Chang Q.C."/>
            <person name="Ding S.J."/>
            <person name="Wang X.J."/>
            <person name="Zhu J.G."/>
            <person name="Ruan X.D."/>
            <person name="Zhao L."/>
            <person name="Wei J.T."/>
            <person name="Ye R.Z."/>
            <person name="Que T.C."/>
            <person name="Du C.H."/>
            <person name="Zhou Y.H."/>
            <person name="Cheng J.X."/>
            <person name="Dai P.F."/>
            <person name="Guo W.B."/>
            <person name="Han X.H."/>
            <person name="Huang E.J."/>
            <person name="Li L.F."/>
            <person name="Wei W."/>
            <person name="Gao Y.C."/>
            <person name="Liu J.Z."/>
            <person name="Shao H.Z."/>
            <person name="Wang X."/>
            <person name="Wang C.C."/>
            <person name="Yang T.C."/>
            <person name="Huo Q.B."/>
            <person name="Li W."/>
            <person name="Chen H.Y."/>
            <person name="Chen S.E."/>
            <person name="Zhou L.G."/>
            <person name="Ni X.B."/>
            <person name="Tian J.H."/>
            <person name="Sheng Y."/>
            <person name="Liu T."/>
            <person name="Pan Y.S."/>
            <person name="Xia L.Y."/>
            <person name="Li J."/>
            <person name="Zhao F."/>
            <person name="Cao W.C."/>
        </authorList>
    </citation>
    <scope>NUCLEOTIDE SEQUENCE</scope>
    <source>
        <strain evidence="2">Rmic-2018</strain>
    </source>
</reference>
<keyword evidence="1" id="KW-0812">Transmembrane</keyword>
<gene>
    <name evidence="2" type="ORF">HPB51_005618</name>
</gene>
<name>A0A9J6DSZ2_RHIMP</name>
<organism evidence="2 3">
    <name type="scientific">Rhipicephalus microplus</name>
    <name type="common">Cattle tick</name>
    <name type="synonym">Boophilus microplus</name>
    <dbReference type="NCBI Taxonomy" id="6941"/>
    <lineage>
        <taxon>Eukaryota</taxon>
        <taxon>Metazoa</taxon>
        <taxon>Ecdysozoa</taxon>
        <taxon>Arthropoda</taxon>
        <taxon>Chelicerata</taxon>
        <taxon>Arachnida</taxon>
        <taxon>Acari</taxon>
        <taxon>Parasitiformes</taxon>
        <taxon>Ixodida</taxon>
        <taxon>Ixodoidea</taxon>
        <taxon>Ixodidae</taxon>
        <taxon>Rhipicephalinae</taxon>
        <taxon>Rhipicephalus</taxon>
        <taxon>Boophilus</taxon>
    </lineage>
</organism>
<dbReference type="VEuPathDB" id="VectorBase:LOC119165010"/>
<dbReference type="Proteomes" id="UP000821866">
    <property type="component" value="Unassembled WGS sequence"/>
</dbReference>
<keyword evidence="3" id="KW-1185">Reference proteome</keyword>
<dbReference type="EMBL" id="JABSTU010000007">
    <property type="protein sequence ID" value="KAH8025267.1"/>
    <property type="molecule type" value="Genomic_DNA"/>
</dbReference>
<comment type="caution">
    <text evidence="2">The sequence shown here is derived from an EMBL/GenBank/DDBJ whole genome shotgun (WGS) entry which is preliminary data.</text>
</comment>
<protein>
    <submittedName>
        <fullName evidence="2">Uncharacterized protein</fullName>
    </submittedName>
</protein>
<evidence type="ECO:0000256" key="1">
    <source>
        <dbReference type="SAM" id="Phobius"/>
    </source>
</evidence>
<evidence type="ECO:0000313" key="2">
    <source>
        <dbReference type="EMBL" id="KAH8025267.1"/>
    </source>
</evidence>